<keyword evidence="4 7" id="KW-1133">Transmembrane helix</keyword>
<dbReference type="Pfam" id="PF12704">
    <property type="entry name" value="MacB_PCD"/>
    <property type="match status" value="1"/>
</dbReference>
<accession>A0A4V2G4T2</accession>
<comment type="subcellular location">
    <subcellularLocation>
        <location evidence="1">Cell membrane</location>
        <topology evidence="1">Multi-pass membrane protein</topology>
    </subcellularLocation>
</comment>
<evidence type="ECO:0000256" key="7">
    <source>
        <dbReference type="SAM" id="Phobius"/>
    </source>
</evidence>
<evidence type="ECO:0000256" key="1">
    <source>
        <dbReference type="ARBA" id="ARBA00004651"/>
    </source>
</evidence>
<evidence type="ECO:0000313" key="10">
    <source>
        <dbReference type="EMBL" id="RZU41676.1"/>
    </source>
</evidence>
<dbReference type="EMBL" id="SHKW01000001">
    <property type="protein sequence ID" value="RZU41676.1"/>
    <property type="molecule type" value="Genomic_DNA"/>
</dbReference>
<feature type="transmembrane region" description="Helical" evidence="7">
    <location>
        <begin position="328"/>
        <end position="348"/>
    </location>
</feature>
<dbReference type="PANTHER" id="PTHR30572:SF4">
    <property type="entry name" value="ABC TRANSPORTER PERMEASE YTRF"/>
    <property type="match status" value="1"/>
</dbReference>
<evidence type="ECO:0000256" key="3">
    <source>
        <dbReference type="ARBA" id="ARBA00022692"/>
    </source>
</evidence>
<evidence type="ECO:0000256" key="4">
    <source>
        <dbReference type="ARBA" id="ARBA00022989"/>
    </source>
</evidence>
<comment type="similarity">
    <text evidence="6">Belongs to the ABC-4 integral membrane protein family.</text>
</comment>
<dbReference type="GO" id="GO:0022857">
    <property type="term" value="F:transmembrane transporter activity"/>
    <property type="evidence" value="ECO:0007669"/>
    <property type="project" value="TreeGrafter"/>
</dbReference>
<keyword evidence="5 7" id="KW-0472">Membrane</keyword>
<evidence type="ECO:0000313" key="11">
    <source>
        <dbReference type="Proteomes" id="UP000292958"/>
    </source>
</evidence>
<dbReference type="InterPro" id="IPR025857">
    <property type="entry name" value="MacB_PCD"/>
</dbReference>
<dbReference type="AlphaFoldDB" id="A0A4V2G4T2"/>
<evidence type="ECO:0000256" key="2">
    <source>
        <dbReference type="ARBA" id="ARBA00022475"/>
    </source>
</evidence>
<feature type="domain" description="MacB-like periplasmic core" evidence="9">
    <location>
        <begin position="21"/>
        <end position="240"/>
    </location>
</feature>
<gene>
    <name evidence="10" type="ORF">BDD14_3202</name>
</gene>
<feature type="domain" description="ABC3 transporter permease C-terminal" evidence="8">
    <location>
        <begin position="287"/>
        <end position="399"/>
    </location>
</feature>
<sequence>MEFKEAVKIALQSLWANKLRSILTLLGVVIGVASVIAVVTLVNGANVYVASKVNKYGADTFTISKQPQIITSYEQYRAFQKRKNILLEDYQFIAENCRHCEQIGAQQTATGKIVFGTQSSTDTIIRGQTYAMPEMQNMNIVQGRGFTPTDDEHASHVAIVGADIHENLLKEEDPIGKEIRVDGVPYTIIGLGEKQGKTLGQSQDNWVAVPLSTFQKTYGTAKSLTIYAKAGGSEGALEAATDEARQLMRSHRHDRPGVDDSFTLETSDTFVGLWKSISQGFEAVAVAIAGISLVVGGIVIMNIMLVSVTERTREIGVRKALGARRGDILIQFLIESATMALAGGAIGVMGGMGVAQVVTVLLGFPSSIAIWSIFAGLLVATSVGIFFGVYPARKAADLDPIVALRSEM</sequence>
<reference evidence="10 11" key="1">
    <citation type="submission" date="2019-02" db="EMBL/GenBank/DDBJ databases">
        <title>Genomic Encyclopedia of Archaeal and Bacterial Type Strains, Phase II (KMG-II): from individual species to whole genera.</title>
        <authorList>
            <person name="Goeker M."/>
        </authorList>
    </citation>
    <scope>NUCLEOTIDE SEQUENCE [LARGE SCALE GENOMIC DNA]</scope>
    <source>
        <strain evidence="10 11">DSM 18101</strain>
    </source>
</reference>
<dbReference type="RefSeq" id="WP_130419553.1">
    <property type="nucleotide sequence ID" value="NZ_SHKW01000001.1"/>
</dbReference>
<feature type="transmembrane region" description="Helical" evidence="7">
    <location>
        <begin position="368"/>
        <end position="390"/>
    </location>
</feature>
<feature type="transmembrane region" description="Helical" evidence="7">
    <location>
        <begin position="21"/>
        <end position="42"/>
    </location>
</feature>
<evidence type="ECO:0000256" key="6">
    <source>
        <dbReference type="ARBA" id="ARBA00038076"/>
    </source>
</evidence>
<dbReference type="GO" id="GO:0005886">
    <property type="term" value="C:plasma membrane"/>
    <property type="evidence" value="ECO:0007669"/>
    <property type="project" value="UniProtKB-SubCell"/>
</dbReference>
<protein>
    <submittedName>
        <fullName evidence="10">Putative ABC transport system permease protein</fullName>
    </submittedName>
</protein>
<evidence type="ECO:0000256" key="5">
    <source>
        <dbReference type="ARBA" id="ARBA00023136"/>
    </source>
</evidence>
<name>A0A4V2G4T2_9BACT</name>
<evidence type="ECO:0000259" key="8">
    <source>
        <dbReference type="Pfam" id="PF02687"/>
    </source>
</evidence>
<comment type="caution">
    <text evidence="10">The sequence shown here is derived from an EMBL/GenBank/DDBJ whole genome shotgun (WGS) entry which is preliminary data.</text>
</comment>
<dbReference type="PANTHER" id="PTHR30572">
    <property type="entry name" value="MEMBRANE COMPONENT OF TRANSPORTER-RELATED"/>
    <property type="match status" value="1"/>
</dbReference>
<feature type="transmembrane region" description="Helical" evidence="7">
    <location>
        <begin position="283"/>
        <end position="308"/>
    </location>
</feature>
<keyword evidence="11" id="KW-1185">Reference proteome</keyword>
<dbReference type="OrthoDB" id="9770036at2"/>
<organism evidence="10 11">
    <name type="scientific">Edaphobacter modestus</name>
    <dbReference type="NCBI Taxonomy" id="388466"/>
    <lineage>
        <taxon>Bacteria</taxon>
        <taxon>Pseudomonadati</taxon>
        <taxon>Acidobacteriota</taxon>
        <taxon>Terriglobia</taxon>
        <taxon>Terriglobales</taxon>
        <taxon>Acidobacteriaceae</taxon>
        <taxon>Edaphobacter</taxon>
    </lineage>
</organism>
<dbReference type="InterPro" id="IPR003838">
    <property type="entry name" value="ABC3_permease_C"/>
</dbReference>
<proteinExistence type="inferred from homology"/>
<evidence type="ECO:0000259" key="9">
    <source>
        <dbReference type="Pfam" id="PF12704"/>
    </source>
</evidence>
<dbReference type="Proteomes" id="UP000292958">
    <property type="component" value="Unassembled WGS sequence"/>
</dbReference>
<dbReference type="Pfam" id="PF02687">
    <property type="entry name" value="FtsX"/>
    <property type="match status" value="1"/>
</dbReference>
<keyword evidence="2" id="KW-1003">Cell membrane</keyword>
<keyword evidence="3 7" id="KW-0812">Transmembrane</keyword>
<dbReference type="InterPro" id="IPR050250">
    <property type="entry name" value="Macrolide_Exporter_MacB"/>
</dbReference>